<evidence type="ECO:0000313" key="8">
    <source>
        <dbReference type="Proteomes" id="UP000276055"/>
    </source>
</evidence>
<dbReference type="Proteomes" id="UP000276055">
    <property type="component" value="Unassembled WGS sequence"/>
</dbReference>
<keyword evidence="4 5" id="KW-0472">Membrane</keyword>
<keyword evidence="3 5" id="KW-1133">Transmembrane helix</keyword>
<dbReference type="Pfam" id="PF04347">
    <property type="entry name" value="FliO"/>
    <property type="match status" value="1"/>
</dbReference>
<keyword evidence="7" id="KW-0969">Cilium</keyword>
<keyword evidence="7" id="KW-0966">Cell projection</keyword>
<comment type="similarity">
    <text evidence="5">Belongs to the FliO/MopB family.</text>
</comment>
<evidence type="ECO:0000313" key="7">
    <source>
        <dbReference type="EMBL" id="RKR13599.1"/>
    </source>
</evidence>
<keyword evidence="2 5" id="KW-0812">Transmembrane</keyword>
<dbReference type="GO" id="GO:0009425">
    <property type="term" value="C:bacterial-type flagellum basal body"/>
    <property type="evidence" value="ECO:0007669"/>
    <property type="project" value="UniProtKB-SubCell"/>
</dbReference>
<evidence type="ECO:0000256" key="3">
    <source>
        <dbReference type="ARBA" id="ARBA00022989"/>
    </source>
</evidence>
<sequence length="215" mass="22139">MDALILGLRVVVALGAVLGLMWLLQRRLGKGTGRRRADRALTIVSRQSLGQKASVVVVDAAGQRFLLGVTEHAVNVLHTGDIPPEPEEAPVPGISRSLGDFARILAEATPLVGNHFSSQPAGHSIEGRSADASSAHASSADDTDGRVDPVGDAAVASRDLPSSRRSSLHRGSQARGPAGRGSATGASAHPPLHGSILAGSTWKQAAAALRSGRRN</sequence>
<keyword evidence="7" id="KW-0282">Flagellum</keyword>
<feature type="transmembrane region" description="Helical" evidence="5">
    <location>
        <begin position="6"/>
        <end position="24"/>
    </location>
</feature>
<proteinExistence type="inferred from homology"/>
<accession>A0A495EAI3</accession>
<organism evidence="7 8">
    <name type="scientific">Arthrobacter oryzae</name>
    <dbReference type="NCBI Taxonomy" id="409290"/>
    <lineage>
        <taxon>Bacteria</taxon>
        <taxon>Bacillati</taxon>
        <taxon>Actinomycetota</taxon>
        <taxon>Actinomycetes</taxon>
        <taxon>Micrococcales</taxon>
        <taxon>Micrococcaceae</taxon>
        <taxon>Arthrobacter</taxon>
    </lineage>
</organism>
<keyword evidence="5" id="KW-0975">Bacterial flagellum</keyword>
<comment type="caution">
    <text evidence="7">The sequence shown here is derived from an EMBL/GenBank/DDBJ whole genome shotgun (WGS) entry which is preliminary data.</text>
</comment>
<dbReference type="NCBIfam" id="TIGR03500">
    <property type="entry name" value="FliO_TIGR"/>
    <property type="match status" value="1"/>
</dbReference>
<dbReference type="EMBL" id="RBIR01000010">
    <property type="protein sequence ID" value="RKR13599.1"/>
    <property type="molecule type" value="Genomic_DNA"/>
</dbReference>
<evidence type="ECO:0000256" key="1">
    <source>
        <dbReference type="ARBA" id="ARBA00022475"/>
    </source>
</evidence>
<reference evidence="7 8" key="1">
    <citation type="submission" date="2018-10" db="EMBL/GenBank/DDBJ databases">
        <title>Genomic Encyclopedia of Type Strains, Phase IV (KMG-IV): sequencing the most valuable type-strain genomes for metagenomic binning, comparative biology and taxonomic classification.</title>
        <authorList>
            <person name="Goeker M."/>
        </authorList>
    </citation>
    <scope>NUCLEOTIDE SEQUENCE [LARGE SCALE GENOMIC DNA]</scope>
    <source>
        <strain evidence="7 8">DSM 25586</strain>
    </source>
</reference>
<evidence type="ECO:0000256" key="4">
    <source>
        <dbReference type="ARBA" id="ARBA00023136"/>
    </source>
</evidence>
<protein>
    <recommendedName>
        <fullName evidence="5">Flagellar protein</fullName>
    </recommendedName>
</protein>
<dbReference type="GO" id="GO:0005886">
    <property type="term" value="C:plasma membrane"/>
    <property type="evidence" value="ECO:0007669"/>
    <property type="project" value="UniProtKB-SubCell"/>
</dbReference>
<dbReference type="GO" id="GO:0044781">
    <property type="term" value="P:bacterial-type flagellum organization"/>
    <property type="evidence" value="ECO:0007669"/>
    <property type="project" value="UniProtKB-UniRule"/>
</dbReference>
<evidence type="ECO:0000256" key="5">
    <source>
        <dbReference type="RuleBase" id="RU362064"/>
    </source>
</evidence>
<feature type="region of interest" description="Disordered" evidence="6">
    <location>
        <begin position="115"/>
        <end position="199"/>
    </location>
</feature>
<feature type="compositionally biased region" description="Low complexity" evidence="6">
    <location>
        <begin position="130"/>
        <end position="140"/>
    </location>
</feature>
<dbReference type="RefSeq" id="WP_120955148.1">
    <property type="nucleotide sequence ID" value="NZ_RBIR01000010.1"/>
</dbReference>
<comment type="subcellular location">
    <subcellularLocation>
        <location evidence="5">Cell membrane</location>
    </subcellularLocation>
    <subcellularLocation>
        <location evidence="5">Bacterial flagellum basal body</location>
    </subcellularLocation>
</comment>
<feature type="compositionally biased region" description="Low complexity" evidence="6">
    <location>
        <begin position="157"/>
        <end position="171"/>
    </location>
</feature>
<keyword evidence="1 5" id="KW-1003">Cell membrane</keyword>
<gene>
    <name evidence="7" type="ORF">C8D78_3547</name>
</gene>
<dbReference type="OrthoDB" id="5191841at2"/>
<dbReference type="AlphaFoldDB" id="A0A495EAI3"/>
<name>A0A495EAI3_9MICC</name>
<evidence type="ECO:0000256" key="6">
    <source>
        <dbReference type="SAM" id="MobiDB-lite"/>
    </source>
</evidence>
<dbReference type="InterPro" id="IPR022781">
    <property type="entry name" value="Flagellar_biosynth_FliO"/>
</dbReference>
<evidence type="ECO:0000256" key="2">
    <source>
        <dbReference type="ARBA" id="ARBA00022692"/>
    </source>
</evidence>